<dbReference type="Gene3D" id="1.10.555.10">
    <property type="entry name" value="Rho GTPase activation protein"/>
    <property type="match status" value="1"/>
</dbReference>
<evidence type="ECO:0000313" key="3">
    <source>
        <dbReference type="Proteomes" id="UP001497525"/>
    </source>
</evidence>
<gene>
    <name evidence="2" type="ORF">CDAUBV1_LOCUS9985</name>
</gene>
<evidence type="ECO:0000259" key="1">
    <source>
        <dbReference type="PROSITE" id="PS50238"/>
    </source>
</evidence>
<proteinExistence type="predicted"/>
<accession>A0AAV2TKF7</accession>
<dbReference type="Proteomes" id="UP001497525">
    <property type="component" value="Unassembled WGS sequence"/>
</dbReference>
<protein>
    <recommendedName>
        <fullName evidence="1">Rho-GAP domain-containing protein</fullName>
    </recommendedName>
</protein>
<name>A0AAV2TKF7_CALDB</name>
<dbReference type="PROSITE" id="PS50238">
    <property type="entry name" value="RHOGAP"/>
    <property type="match status" value="1"/>
</dbReference>
<dbReference type="SUPFAM" id="SSF48350">
    <property type="entry name" value="GTPase activation domain, GAP"/>
    <property type="match status" value="1"/>
</dbReference>
<dbReference type="InterPro" id="IPR008936">
    <property type="entry name" value="Rho_GTPase_activation_prot"/>
</dbReference>
<feature type="domain" description="Rho-GAP" evidence="1">
    <location>
        <begin position="225"/>
        <end position="443"/>
    </location>
</feature>
<dbReference type="Pfam" id="PF00620">
    <property type="entry name" value="RhoGAP"/>
    <property type="match status" value="1"/>
</dbReference>
<organism evidence="2 3">
    <name type="scientific">Calicophoron daubneyi</name>
    <name type="common">Rumen fluke</name>
    <name type="synonym">Paramphistomum daubneyi</name>
    <dbReference type="NCBI Taxonomy" id="300641"/>
    <lineage>
        <taxon>Eukaryota</taxon>
        <taxon>Metazoa</taxon>
        <taxon>Spiralia</taxon>
        <taxon>Lophotrochozoa</taxon>
        <taxon>Platyhelminthes</taxon>
        <taxon>Trematoda</taxon>
        <taxon>Digenea</taxon>
        <taxon>Plagiorchiida</taxon>
        <taxon>Pronocephalata</taxon>
        <taxon>Paramphistomoidea</taxon>
        <taxon>Paramphistomidae</taxon>
        <taxon>Calicophoron</taxon>
    </lineage>
</organism>
<sequence>METNGTEGCDFTDDDHPSAKFDNVAAYQQIKDHLLPECSPNSAKITDSIESHVSSRRSSSQKIAKLINALTPCHGRAARRSHSIAAVIKCTRETDSDWEFSQKFPTKRFNASFDLDMDTVTSPGLSAQTVNLAQPTCAFTAYTNQLDASVAEPTPELHEFRIRYPTSFVALVANYLGFIEFTSADNEGIRDALVKEAKKAATVKLQTANEKNETESIAKYRLLRSRQTRHVDKELEHWYVVSNSTINYLLRDNRYKCRFILRRPGSQSAVNELERDLFPARGRPLSANVKNRQTDHLEEQLFQHAKSDEIYNALARHDPFVVASLLARVLRRHGIGLIPAYLRGLFLQLVSGVRENEMYQRRGVRLLFQLLNRQLSRSVIQPLFELMARIADEPECELDERSLAVLFSPVFFTDRSSANPAALANPMFARLMQMFVGLARDELSAKGTTTGLFHVPELFLEDCHQNLRTHLALENPPLYCSLKYCVTMIPSPRSQSKKFSTAKDSKDVQIIKSIIPNINLTATFLAKRPRHAAPACSTESPTPGLKIACQTPPHYLGVNSYRPDLPWHGVPKIYSHLPKSGFDKNWILHLSPLPPSIRAGGTQKFKIHNPFNLILSVFKTKSAEPASE</sequence>
<dbReference type="AlphaFoldDB" id="A0AAV2TKF7"/>
<dbReference type="InterPro" id="IPR000198">
    <property type="entry name" value="RhoGAP_dom"/>
</dbReference>
<dbReference type="EMBL" id="CAXLJL010000268">
    <property type="protein sequence ID" value="CAL5135877.1"/>
    <property type="molecule type" value="Genomic_DNA"/>
</dbReference>
<reference evidence="2" key="1">
    <citation type="submission" date="2024-06" db="EMBL/GenBank/DDBJ databases">
        <authorList>
            <person name="Liu X."/>
            <person name="Lenzi L."/>
            <person name="Haldenby T S."/>
            <person name="Uol C."/>
        </authorList>
    </citation>
    <scope>NUCLEOTIDE SEQUENCE</scope>
</reference>
<evidence type="ECO:0000313" key="2">
    <source>
        <dbReference type="EMBL" id="CAL5135877.1"/>
    </source>
</evidence>
<dbReference type="GO" id="GO:0007165">
    <property type="term" value="P:signal transduction"/>
    <property type="evidence" value="ECO:0007669"/>
    <property type="project" value="InterPro"/>
</dbReference>
<comment type="caution">
    <text evidence="2">The sequence shown here is derived from an EMBL/GenBank/DDBJ whole genome shotgun (WGS) entry which is preliminary data.</text>
</comment>